<dbReference type="GO" id="GO:0009231">
    <property type="term" value="P:riboflavin biosynthetic process"/>
    <property type="evidence" value="ECO:0007669"/>
    <property type="project" value="InterPro"/>
</dbReference>
<evidence type="ECO:0000259" key="1">
    <source>
        <dbReference type="Pfam" id="PF01872"/>
    </source>
</evidence>
<feature type="domain" description="Bacterial bifunctional deaminase-reductase C-terminal" evidence="1">
    <location>
        <begin position="2"/>
        <end position="174"/>
    </location>
</feature>
<dbReference type="InterPro" id="IPR024072">
    <property type="entry name" value="DHFR-like_dom_sf"/>
</dbReference>
<evidence type="ECO:0000313" key="2">
    <source>
        <dbReference type="EMBL" id="RNL51803.1"/>
    </source>
</evidence>
<dbReference type="AlphaFoldDB" id="A0A3N0BRW2"/>
<dbReference type="PANTHER" id="PTHR38011:SF11">
    <property type="entry name" value="2,5-DIAMINO-6-RIBOSYLAMINO-4(3H)-PYRIMIDINONE 5'-PHOSPHATE REDUCTASE"/>
    <property type="match status" value="1"/>
</dbReference>
<proteinExistence type="predicted"/>
<dbReference type="OrthoDB" id="7342392at2"/>
<dbReference type="GO" id="GO:0008703">
    <property type="term" value="F:5-amino-6-(5-phosphoribosylamino)uracil reductase activity"/>
    <property type="evidence" value="ECO:0007669"/>
    <property type="project" value="InterPro"/>
</dbReference>
<protein>
    <submittedName>
        <fullName evidence="2">Dihydrofolate reductase</fullName>
    </submittedName>
</protein>
<dbReference type="Pfam" id="PF01872">
    <property type="entry name" value="RibD_C"/>
    <property type="match status" value="1"/>
</dbReference>
<dbReference type="Proteomes" id="UP000273807">
    <property type="component" value="Unassembled WGS sequence"/>
</dbReference>
<dbReference type="SUPFAM" id="SSF53597">
    <property type="entry name" value="Dihydrofolate reductase-like"/>
    <property type="match status" value="1"/>
</dbReference>
<evidence type="ECO:0000313" key="3">
    <source>
        <dbReference type="Proteomes" id="UP000273807"/>
    </source>
</evidence>
<comment type="caution">
    <text evidence="2">The sequence shown here is derived from an EMBL/GenBank/DDBJ whole genome shotgun (WGS) entry which is preliminary data.</text>
</comment>
<dbReference type="EMBL" id="RBED01000119">
    <property type="protein sequence ID" value="RNL51803.1"/>
    <property type="molecule type" value="Genomic_DNA"/>
</dbReference>
<name>A0A3N0BRW2_9MICC</name>
<sequence>MMSVSLDGFFEGPGRDISWSLVDDELHRHFNEQCRAMGAFMHGRVTHELMADFWPTADQDPDNSAPMVEFAGIWRDMPKFVFSRTLTQAGWNATVIDDVVPEHIAELKAQPGGDIGLGGANLAAAFMRHGLVDEFRIYVHPVVLGQGRPLFEAPDVRMNLRLEETRTFGNGVVLLRYSSDGAMNLENRPLPARNRSTLEE</sequence>
<reference evidence="2 3" key="1">
    <citation type="submission" date="2018-10" db="EMBL/GenBank/DDBJ databases">
        <title>Genome sequencing of Arthrobacter oryzae TNB02.</title>
        <authorList>
            <person name="Cho Y.-J."/>
            <person name="Cho A."/>
            <person name="Kim O.-S."/>
        </authorList>
    </citation>
    <scope>NUCLEOTIDE SEQUENCE [LARGE SCALE GENOMIC DNA]</scope>
    <source>
        <strain evidence="2 3">TNB02</strain>
    </source>
</reference>
<accession>A0A3N0BRW2</accession>
<dbReference type="PANTHER" id="PTHR38011">
    <property type="entry name" value="DIHYDROFOLATE REDUCTASE FAMILY PROTEIN (AFU_ORTHOLOGUE AFUA_8G06820)"/>
    <property type="match status" value="1"/>
</dbReference>
<dbReference type="InterPro" id="IPR002734">
    <property type="entry name" value="RibDG_C"/>
</dbReference>
<keyword evidence="3" id="KW-1185">Reference proteome</keyword>
<organism evidence="2 3">
    <name type="scientific">Arthrobacter oryzae</name>
    <dbReference type="NCBI Taxonomy" id="409290"/>
    <lineage>
        <taxon>Bacteria</taxon>
        <taxon>Bacillati</taxon>
        <taxon>Actinomycetota</taxon>
        <taxon>Actinomycetes</taxon>
        <taxon>Micrococcales</taxon>
        <taxon>Micrococcaceae</taxon>
        <taxon>Arthrobacter</taxon>
    </lineage>
</organism>
<dbReference type="Gene3D" id="3.40.430.10">
    <property type="entry name" value="Dihydrofolate Reductase, subunit A"/>
    <property type="match status" value="1"/>
</dbReference>
<dbReference type="InterPro" id="IPR050765">
    <property type="entry name" value="Riboflavin_Biosynth_HTPR"/>
</dbReference>
<gene>
    <name evidence="2" type="ORF">D7003_15010</name>
</gene>